<dbReference type="EMBL" id="CP000750">
    <property type="protein sequence ID" value="ABS03792.1"/>
    <property type="molecule type" value="Genomic_DNA"/>
</dbReference>
<accession>A6WAF3</accession>
<dbReference type="GO" id="GO:0003677">
    <property type="term" value="F:DNA binding"/>
    <property type="evidence" value="ECO:0007669"/>
    <property type="project" value="InterPro"/>
</dbReference>
<keyword evidence="5" id="KW-1185">Reference proteome</keyword>
<evidence type="ECO:0000259" key="3">
    <source>
        <dbReference type="PROSITE" id="PS50043"/>
    </source>
</evidence>
<dbReference type="Pfam" id="PF00196">
    <property type="entry name" value="GerE"/>
    <property type="match status" value="1"/>
</dbReference>
<dbReference type="Gene3D" id="3.40.50.300">
    <property type="entry name" value="P-loop containing nucleotide triphosphate hydrolases"/>
    <property type="match status" value="1"/>
</dbReference>
<reference evidence="5" key="1">
    <citation type="journal article" date="2008" name="PLoS ONE">
        <title>Survival in nuclear waste, extreme resistance, and potential applications gleaned from the genome sequence of Kineococcus radiotolerans SRS30216.</title>
        <authorList>
            <person name="Bagwell C.E."/>
            <person name="Bhat S."/>
            <person name="Hawkins G.M."/>
            <person name="Smith B.W."/>
            <person name="Biswas T."/>
            <person name="Hoover T.R."/>
            <person name="Saunders E."/>
            <person name="Han C.S."/>
            <person name="Tsodikov O.V."/>
            <person name="Shimkets L.J."/>
        </authorList>
    </citation>
    <scope>NUCLEOTIDE SEQUENCE [LARGE SCALE GENOMIC DNA]</scope>
    <source>
        <strain evidence="5">ATCC BAA-149 / DSM 14245 / SRS30216</strain>
    </source>
</reference>
<dbReference type="eggNOG" id="COG3899">
    <property type="taxonomic scope" value="Bacteria"/>
</dbReference>
<dbReference type="GO" id="GO:0005737">
    <property type="term" value="C:cytoplasm"/>
    <property type="evidence" value="ECO:0007669"/>
    <property type="project" value="TreeGrafter"/>
</dbReference>
<dbReference type="CDD" id="cd06170">
    <property type="entry name" value="LuxR_C_like"/>
    <property type="match status" value="1"/>
</dbReference>
<evidence type="ECO:0000313" key="4">
    <source>
        <dbReference type="EMBL" id="ABS03792.1"/>
    </source>
</evidence>
<dbReference type="InterPro" id="IPR016032">
    <property type="entry name" value="Sig_transdc_resp-reg_C-effctor"/>
</dbReference>
<dbReference type="SUPFAM" id="SSF46894">
    <property type="entry name" value="C-terminal effector domain of the bipartite response regulators"/>
    <property type="match status" value="1"/>
</dbReference>
<gene>
    <name evidence="4" type="ordered locus">Krad_2311</name>
</gene>
<name>A6WAF3_KINRD</name>
<dbReference type="SMART" id="SM00421">
    <property type="entry name" value="HTH_LUXR"/>
    <property type="match status" value="1"/>
</dbReference>
<proteinExistence type="predicted"/>
<dbReference type="InterPro" id="IPR027417">
    <property type="entry name" value="P-loop_NTPase"/>
</dbReference>
<organism evidence="4 5">
    <name type="scientific">Kineococcus radiotolerans (strain ATCC BAA-149 / DSM 14245 / SRS30216)</name>
    <dbReference type="NCBI Taxonomy" id="266940"/>
    <lineage>
        <taxon>Bacteria</taxon>
        <taxon>Bacillati</taxon>
        <taxon>Actinomycetota</taxon>
        <taxon>Actinomycetes</taxon>
        <taxon>Kineosporiales</taxon>
        <taxon>Kineosporiaceae</taxon>
        <taxon>Kineococcus</taxon>
    </lineage>
</organism>
<dbReference type="eggNOG" id="COG4700">
    <property type="taxonomic scope" value="Bacteria"/>
</dbReference>
<dbReference type="AlphaFoldDB" id="A6WAF3"/>
<dbReference type="OrthoDB" id="483at2"/>
<dbReference type="GO" id="GO:0006355">
    <property type="term" value="P:regulation of DNA-templated transcription"/>
    <property type="evidence" value="ECO:0007669"/>
    <property type="project" value="InterPro"/>
</dbReference>
<keyword evidence="1" id="KW-0547">Nucleotide-binding</keyword>
<dbReference type="GO" id="GO:0005524">
    <property type="term" value="F:ATP binding"/>
    <property type="evidence" value="ECO:0007669"/>
    <property type="project" value="UniProtKB-KW"/>
</dbReference>
<dbReference type="PROSITE" id="PS50043">
    <property type="entry name" value="HTH_LUXR_2"/>
    <property type="match status" value="1"/>
</dbReference>
<dbReference type="Proteomes" id="UP000001116">
    <property type="component" value="Chromosome"/>
</dbReference>
<dbReference type="SUPFAM" id="SSF52540">
    <property type="entry name" value="P-loop containing nucleoside triphosphate hydrolases"/>
    <property type="match status" value="1"/>
</dbReference>
<dbReference type="KEGG" id="kra:Krad_2311"/>
<dbReference type="Pfam" id="PF13191">
    <property type="entry name" value="AAA_16"/>
    <property type="match status" value="1"/>
</dbReference>
<dbReference type="PRINTS" id="PR00038">
    <property type="entry name" value="HTHLUXR"/>
</dbReference>
<sequence>MIGREVEVERILGHLYTVRDASSSAEPGTAVLITGEAGIGKTTLLHHITSLAQAADFSVLRCTGVQQELGTGFSALHELLRPTLGRLHLLPHQQRAALMTVFGLDDGTSPPPDRLLINTATLTLLEEISAQQPLLVLVEDLQWLDRSSASVLTFLIRRLAHTRTLLLATMRTGEGSQERWAGLGMVHLPLAALSPQACEALMDELTPPIDARTREVLLREAGGNPLALTELAAVIQDTDLQSGATLPLRLPLPQRLEKAFLQQLAPLPEATRRTLLLAAAGEDARRSEVIAAGAELGLVPLDLDLAETAGLINVEGEHLRFRHPLLRSAIYSSAPYSVRLQAHLVLAGAIQDPVRAAWHKAAATPAPDEEVAAELTTAADIARARGALIEASAAYERAAALSPSPRQRLQRLVQAAELARLAGRPSQASRLGEEAMPLLIDPTRQPSVAVMAAVTRWRLSAGRGSWMERVTDLVDLAEQLRGAQRDQHPLERLSALTAAAVGVYVLQPAGALAERVRDGLRSLQLPAPGDPTAWADQQVGLIMLDPLRYASRWRGRLAELTSTVSGPNRLASAAEAIHDLPSMASAWSEAVERAHYSRAVSEECLALHGRALSRVLGGDLPGALADAGLAQRIAADAQLPIIRAAGQVVASRIHTCRGDLQAAARALGEAAQVIGPSPVGKLNAELNWAAGLLALTEHRHWDAWVHLNQTHSHPVIAAWAIADLAQAAVQVGKAADVIPRVQVLAEANLTYGSPHLSLLLERSRALLSQGERAEAAFQRALTHGSASGTPIELARTQLAYGQWLRLADRPEESQTHLSAALRAFEGTSSRLGIARTEAALRTAGVVMARGRGGALDPVDTLSPLELQVAQLATTGLSEEEIADRIYLSHRAVSSHLHRALAKLNLTTRAELRQAFAPRARPM</sequence>
<protein>
    <submittedName>
        <fullName evidence="4">Regulatory protein LuxR</fullName>
    </submittedName>
</protein>
<dbReference type="PANTHER" id="PTHR16305">
    <property type="entry name" value="TESTICULAR SOLUBLE ADENYLYL CYCLASE"/>
    <property type="match status" value="1"/>
</dbReference>
<dbReference type="HOGENOM" id="CLU_006850_4_1_11"/>
<dbReference type="GO" id="GO:0004016">
    <property type="term" value="F:adenylate cyclase activity"/>
    <property type="evidence" value="ECO:0007669"/>
    <property type="project" value="TreeGrafter"/>
</dbReference>
<dbReference type="InterPro" id="IPR041664">
    <property type="entry name" value="AAA_16"/>
</dbReference>
<dbReference type="STRING" id="266940.Krad_2311"/>
<dbReference type="eggNOG" id="COG2197">
    <property type="taxonomic scope" value="Bacteria"/>
</dbReference>
<keyword evidence="2" id="KW-0067">ATP-binding</keyword>
<evidence type="ECO:0000256" key="2">
    <source>
        <dbReference type="ARBA" id="ARBA00022840"/>
    </source>
</evidence>
<dbReference type="Gene3D" id="1.10.10.10">
    <property type="entry name" value="Winged helix-like DNA-binding domain superfamily/Winged helix DNA-binding domain"/>
    <property type="match status" value="1"/>
</dbReference>
<evidence type="ECO:0000256" key="1">
    <source>
        <dbReference type="ARBA" id="ARBA00022741"/>
    </source>
</evidence>
<dbReference type="RefSeq" id="WP_012087990.1">
    <property type="nucleotide sequence ID" value="NC_009664.2"/>
</dbReference>
<dbReference type="InterPro" id="IPR000792">
    <property type="entry name" value="Tscrpt_reg_LuxR_C"/>
</dbReference>
<feature type="domain" description="HTH luxR-type" evidence="3">
    <location>
        <begin position="854"/>
        <end position="919"/>
    </location>
</feature>
<evidence type="ECO:0000313" key="5">
    <source>
        <dbReference type="Proteomes" id="UP000001116"/>
    </source>
</evidence>
<dbReference type="PANTHER" id="PTHR16305:SF35">
    <property type="entry name" value="TRANSCRIPTIONAL ACTIVATOR DOMAIN"/>
    <property type="match status" value="1"/>
</dbReference>
<dbReference type="InterPro" id="IPR036388">
    <property type="entry name" value="WH-like_DNA-bd_sf"/>
</dbReference>